<evidence type="ECO:0000256" key="2">
    <source>
        <dbReference type="SAM" id="Phobius"/>
    </source>
</evidence>
<dbReference type="GeneID" id="93586000"/>
<feature type="compositionally biased region" description="Low complexity" evidence="1">
    <location>
        <begin position="80"/>
        <end position="91"/>
    </location>
</feature>
<reference evidence="3 4" key="1">
    <citation type="submission" date="2019-01" db="EMBL/GenBank/DDBJ databases">
        <title>Intercellular communication is required for trap formation in the nematode-trapping fungus Duddingtonia flagrans.</title>
        <authorList>
            <person name="Youssar L."/>
            <person name="Wernet V."/>
            <person name="Hensel N."/>
            <person name="Hildebrandt H.-G."/>
            <person name="Fischer R."/>
        </authorList>
    </citation>
    <scope>NUCLEOTIDE SEQUENCE [LARGE SCALE GENOMIC DNA]</scope>
    <source>
        <strain evidence="3 4">CBS H-5679</strain>
    </source>
</reference>
<dbReference type="AlphaFoldDB" id="A0A437A2I9"/>
<accession>A0A437A2I9</accession>
<keyword evidence="2" id="KW-0472">Membrane</keyword>
<keyword evidence="4" id="KW-1185">Reference proteome</keyword>
<feature type="region of interest" description="Disordered" evidence="1">
    <location>
        <begin position="1"/>
        <end position="198"/>
    </location>
</feature>
<feature type="compositionally biased region" description="Gly residues" evidence="1">
    <location>
        <begin position="421"/>
        <end position="438"/>
    </location>
</feature>
<feature type="compositionally biased region" description="Basic and acidic residues" evidence="1">
    <location>
        <begin position="165"/>
        <end position="180"/>
    </location>
</feature>
<feature type="compositionally biased region" description="Low complexity" evidence="1">
    <location>
        <begin position="1"/>
        <end position="24"/>
    </location>
</feature>
<dbReference type="OrthoDB" id="5386206at2759"/>
<evidence type="ECO:0000313" key="4">
    <source>
        <dbReference type="Proteomes" id="UP000283090"/>
    </source>
</evidence>
<proteinExistence type="predicted"/>
<comment type="caution">
    <text evidence="3">The sequence shown here is derived from an EMBL/GenBank/DDBJ whole genome shotgun (WGS) entry which is preliminary data.</text>
</comment>
<name>A0A437A2I9_ARTFL</name>
<gene>
    <name evidence="3" type="ORF">DFL_003689</name>
</gene>
<feature type="compositionally biased region" description="Polar residues" evidence="1">
    <location>
        <begin position="99"/>
        <end position="117"/>
    </location>
</feature>
<feature type="region of interest" description="Disordered" evidence="1">
    <location>
        <begin position="237"/>
        <end position="304"/>
    </location>
</feature>
<keyword evidence="2" id="KW-1133">Transmembrane helix</keyword>
<sequence>MSDYPYRAYSPSNSNPNRSPTRRTPNPPGANYPAVNDWNRNVHSVPGFEGWRSDDVPNASHASTPNVIPEVVPKDPFLIPQVSSFPQSSSSYGVPPSLQAGNRGSISGSYRSTFTSRQDAEFDLAFGTGPTPKQNSYSTATSSSESPYHRRHVRTPSESSNDSASRSRDRRPSQQNRDRTPSTSPSRAITRDGVATASSALRTPSGSIMSAIFNADNAAAVGSVLGSAASFIGSRAGITKPDEQPQQEYDNIPGGYNNRPVPDTASGNNNAFNIGDAMNYLSSHLATPQTPAPPPQAPSQQQGGSPFTLGNALNYLQHATQGQPAATPGNNGIPQNFQLAGIDIDLKWIAQKASEQNPWVLLGGAVVSFWIISSIIATLIWYGMVAGVLYVIYIVGVKNGGFQAISGGSAPPGRRISTPGNTGGGSWSSGGRAPGGGTEWRRRS</sequence>
<dbReference type="STRING" id="97331.A0A437A2I9"/>
<feature type="compositionally biased region" description="Low complexity" evidence="1">
    <location>
        <begin position="136"/>
        <end position="146"/>
    </location>
</feature>
<evidence type="ECO:0000313" key="3">
    <source>
        <dbReference type="EMBL" id="RVD85365.1"/>
    </source>
</evidence>
<dbReference type="VEuPathDB" id="FungiDB:DFL_003689"/>
<dbReference type="EMBL" id="SAEB01000006">
    <property type="protein sequence ID" value="RVD85365.1"/>
    <property type="molecule type" value="Genomic_DNA"/>
</dbReference>
<dbReference type="Proteomes" id="UP000283090">
    <property type="component" value="Unassembled WGS sequence"/>
</dbReference>
<feature type="region of interest" description="Disordered" evidence="1">
    <location>
        <begin position="408"/>
        <end position="444"/>
    </location>
</feature>
<evidence type="ECO:0000256" key="1">
    <source>
        <dbReference type="SAM" id="MobiDB-lite"/>
    </source>
</evidence>
<feature type="transmembrane region" description="Helical" evidence="2">
    <location>
        <begin position="359"/>
        <end position="392"/>
    </location>
</feature>
<organism evidence="3 4">
    <name type="scientific">Arthrobotrys flagrans</name>
    <name type="common">Nematode-trapping fungus</name>
    <name type="synonym">Trichothecium flagrans</name>
    <dbReference type="NCBI Taxonomy" id="97331"/>
    <lineage>
        <taxon>Eukaryota</taxon>
        <taxon>Fungi</taxon>
        <taxon>Dikarya</taxon>
        <taxon>Ascomycota</taxon>
        <taxon>Pezizomycotina</taxon>
        <taxon>Orbiliomycetes</taxon>
        <taxon>Orbiliales</taxon>
        <taxon>Orbiliaceae</taxon>
        <taxon>Arthrobotrys</taxon>
    </lineage>
</organism>
<dbReference type="RefSeq" id="XP_067490909.1">
    <property type="nucleotide sequence ID" value="XM_067632661.1"/>
</dbReference>
<keyword evidence="2" id="KW-0812">Transmembrane</keyword>
<evidence type="ECO:0008006" key="5">
    <source>
        <dbReference type="Google" id="ProtNLM"/>
    </source>
</evidence>
<protein>
    <recommendedName>
        <fullName evidence="5">SAYSvFN domain-containing protein</fullName>
    </recommendedName>
</protein>